<comment type="caution">
    <text evidence="1">The sequence shown here is derived from an EMBL/GenBank/DDBJ whole genome shotgun (WGS) entry which is preliminary data.</text>
</comment>
<dbReference type="EMBL" id="JBHSOD010000086">
    <property type="protein sequence ID" value="MFC5890561.1"/>
    <property type="molecule type" value="Genomic_DNA"/>
</dbReference>
<dbReference type="RefSeq" id="WP_313768075.1">
    <property type="nucleotide sequence ID" value="NZ_BAAAVH010000026.1"/>
</dbReference>
<proteinExistence type="predicted"/>
<evidence type="ECO:0000313" key="2">
    <source>
        <dbReference type="Proteomes" id="UP001596067"/>
    </source>
</evidence>
<name>A0ABW1F8H5_9ACTN</name>
<organism evidence="1 2">
    <name type="scientific">Kitasatospora aburaviensis</name>
    <dbReference type="NCBI Taxonomy" id="67265"/>
    <lineage>
        <taxon>Bacteria</taxon>
        <taxon>Bacillati</taxon>
        <taxon>Actinomycetota</taxon>
        <taxon>Actinomycetes</taxon>
        <taxon>Kitasatosporales</taxon>
        <taxon>Streptomycetaceae</taxon>
        <taxon>Kitasatospora</taxon>
    </lineage>
</organism>
<gene>
    <name evidence="1" type="ORF">ACFP0N_36975</name>
</gene>
<keyword evidence="2" id="KW-1185">Reference proteome</keyword>
<evidence type="ECO:0000313" key="1">
    <source>
        <dbReference type="EMBL" id="MFC5890561.1"/>
    </source>
</evidence>
<reference evidence="2" key="1">
    <citation type="journal article" date="2019" name="Int. J. Syst. Evol. Microbiol.">
        <title>The Global Catalogue of Microorganisms (GCM) 10K type strain sequencing project: providing services to taxonomists for standard genome sequencing and annotation.</title>
        <authorList>
            <consortium name="The Broad Institute Genomics Platform"/>
            <consortium name="The Broad Institute Genome Sequencing Center for Infectious Disease"/>
            <person name="Wu L."/>
            <person name="Ma J."/>
        </authorList>
    </citation>
    <scope>NUCLEOTIDE SEQUENCE [LARGE SCALE GENOMIC DNA]</scope>
    <source>
        <strain evidence="2">CGMCC 4.1469</strain>
    </source>
</reference>
<accession>A0ABW1F8H5</accession>
<sequence>MAFGGTWRLLRRNGDEPLGEILVDDGDFPWLSGHFVPAPGFAAVKPWFDESRALLDAEDYEGFDRSYDRIAAALTLVAPDGPVAEFLLHINGDRASFRWSDEPFDT</sequence>
<dbReference type="Proteomes" id="UP001596067">
    <property type="component" value="Unassembled WGS sequence"/>
</dbReference>
<protein>
    <submittedName>
        <fullName evidence="1">Uncharacterized protein</fullName>
    </submittedName>
</protein>